<feature type="compositionally biased region" description="Low complexity" evidence="1">
    <location>
        <begin position="444"/>
        <end position="454"/>
    </location>
</feature>
<gene>
    <name evidence="2" type="ORF">CC80DRAFT_554729</name>
</gene>
<name>A0A6A5TGW4_9PLEO</name>
<feature type="region of interest" description="Disordered" evidence="1">
    <location>
        <begin position="15"/>
        <end position="35"/>
    </location>
</feature>
<evidence type="ECO:0000313" key="3">
    <source>
        <dbReference type="Proteomes" id="UP000800035"/>
    </source>
</evidence>
<protein>
    <submittedName>
        <fullName evidence="2">Uncharacterized protein</fullName>
    </submittedName>
</protein>
<dbReference type="Proteomes" id="UP000800035">
    <property type="component" value="Unassembled WGS sequence"/>
</dbReference>
<sequence length="530" mass="57896">MSLIVTCGIYNLPRRTHSNQRSTSTHTRPTTSYTSLTNDDIKTLTSILHGPPIPSSAPDLTNHTQKTASLIASLPPHLRSSSRIRNDPPSTYTSYAHDPSGKLKNHYLCTLHKGLERKLVHSIWHLVRHELSHGIGKFIYPVLMVPGYLTAREEDMARQLEPVLRLFHPDYTPQAATPVGKTIINPGYTAEDGSFVPKWAPQHDGCVACVLARIGADEDVVVALLAGTVAHVGRKHAGERKGVKSVRVRFFMEWVRGVSADRVFGGLRVKRAWELGEKIRAARRDVKGSGVRIPPPPGRGTGDGEGEWEVIETGGEVTPRARSRSPSPSRTRSDAGRRRRSGHAGISPPPPSPSDRPLSRHNPYIYTPRAPDGNSFASSPPLNPYLIPNHRNRTPSVHNVPHSHPTLTVPPTNRPRPRSQVASLAAAIEAETASASAPTHGYDSDSVSSPSRYSQLSWNRVQQEWDGRSVAATTVRGRGGERERERGDSVMGGRRGPASVFAGYDDDDEDEDDGGEDVFEGEDFGVSVSP</sequence>
<proteinExistence type="predicted"/>
<feature type="compositionally biased region" description="Low complexity" evidence="1">
    <location>
        <begin position="422"/>
        <end position="437"/>
    </location>
</feature>
<feature type="region of interest" description="Disordered" evidence="1">
    <location>
        <begin position="75"/>
        <end position="97"/>
    </location>
</feature>
<accession>A0A6A5TGW4</accession>
<feature type="compositionally biased region" description="Low complexity" evidence="1">
    <location>
        <begin position="22"/>
        <end position="35"/>
    </location>
</feature>
<feature type="region of interest" description="Disordered" evidence="1">
    <location>
        <begin position="284"/>
        <end position="530"/>
    </location>
</feature>
<reference evidence="2" key="1">
    <citation type="journal article" date="2020" name="Stud. Mycol.">
        <title>101 Dothideomycetes genomes: a test case for predicting lifestyles and emergence of pathogens.</title>
        <authorList>
            <person name="Haridas S."/>
            <person name="Albert R."/>
            <person name="Binder M."/>
            <person name="Bloem J."/>
            <person name="Labutti K."/>
            <person name="Salamov A."/>
            <person name="Andreopoulos B."/>
            <person name="Baker S."/>
            <person name="Barry K."/>
            <person name="Bills G."/>
            <person name="Bluhm B."/>
            <person name="Cannon C."/>
            <person name="Castanera R."/>
            <person name="Culley D."/>
            <person name="Daum C."/>
            <person name="Ezra D."/>
            <person name="Gonzalez J."/>
            <person name="Henrissat B."/>
            <person name="Kuo A."/>
            <person name="Liang C."/>
            <person name="Lipzen A."/>
            <person name="Lutzoni F."/>
            <person name="Magnuson J."/>
            <person name="Mondo S."/>
            <person name="Nolan M."/>
            <person name="Ohm R."/>
            <person name="Pangilinan J."/>
            <person name="Park H.-J."/>
            <person name="Ramirez L."/>
            <person name="Alfaro M."/>
            <person name="Sun H."/>
            <person name="Tritt A."/>
            <person name="Yoshinaga Y."/>
            <person name="Zwiers L.-H."/>
            <person name="Turgeon B."/>
            <person name="Goodwin S."/>
            <person name="Spatafora J."/>
            <person name="Crous P."/>
            <person name="Grigoriev I."/>
        </authorList>
    </citation>
    <scope>NUCLEOTIDE SEQUENCE</scope>
    <source>
        <strain evidence="2">CBS 675.92</strain>
    </source>
</reference>
<organism evidence="2 3">
    <name type="scientific">Byssothecium circinans</name>
    <dbReference type="NCBI Taxonomy" id="147558"/>
    <lineage>
        <taxon>Eukaryota</taxon>
        <taxon>Fungi</taxon>
        <taxon>Dikarya</taxon>
        <taxon>Ascomycota</taxon>
        <taxon>Pezizomycotina</taxon>
        <taxon>Dothideomycetes</taxon>
        <taxon>Pleosporomycetidae</taxon>
        <taxon>Pleosporales</taxon>
        <taxon>Massarineae</taxon>
        <taxon>Massarinaceae</taxon>
        <taxon>Byssothecium</taxon>
    </lineage>
</organism>
<feature type="compositionally biased region" description="Acidic residues" evidence="1">
    <location>
        <begin position="504"/>
        <end position="523"/>
    </location>
</feature>
<evidence type="ECO:0000313" key="2">
    <source>
        <dbReference type="EMBL" id="KAF1950046.1"/>
    </source>
</evidence>
<feature type="compositionally biased region" description="Low complexity" evidence="1">
    <location>
        <begin position="318"/>
        <end position="330"/>
    </location>
</feature>
<feature type="compositionally biased region" description="Polar residues" evidence="1">
    <location>
        <begin position="79"/>
        <end position="94"/>
    </location>
</feature>
<feature type="compositionally biased region" description="Basic and acidic residues" evidence="1">
    <location>
        <begin position="478"/>
        <end position="488"/>
    </location>
</feature>
<dbReference type="AlphaFoldDB" id="A0A6A5TGW4"/>
<dbReference type="OrthoDB" id="3786931at2759"/>
<keyword evidence="3" id="KW-1185">Reference proteome</keyword>
<dbReference type="EMBL" id="ML977029">
    <property type="protein sequence ID" value="KAF1950046.1"/>
    <property type="molecule type" value="Genomic_DNA"/>
</dbReference>
<evidence type="ECO:0000256" key="1">
    <source>
        <dbReference type="SAM" id="MobiDB-lite"/>
    </source>
</evidence>